<evidence type="ECO:0000313" key="2">
    <source>
        <dbReference type="EMBL" id="CAA9358887.1"/>
    </source>
</evidence>
<dbReference type="GO" id="GO:0140359">
    <property type="term" value="F:ABC-type transporter activity"/>
    <property type="evidence" value="ECO:0007669"/>
    <property type="project" value="InterPro"/>
</dbReference>
<dbReference type="AlphaFoldDB" id="A0A6J4MM35"/>
<organism evidence="2">
    <name type="scientific">uncultured Frankineae bacterium</name>
    <dbReference type="NCBI Taxonomy" id="437475"/>
    <lineage>
        <taxon>Bacteria</taxon>
        <taxon>Bacillati</taxon>
        <taxon>Actinomycetota</taxon>
        <taxon>Actinomycetes</taxon>
        <taxon>Frankiales</taxon>
        <taxon>environmental samples</taxon>
    </lineage>
</organism>
<name>A0A6J4MM35_9ACTN</name>
<feature type="transmembrane region" description="Helical" evidence="1">
    <location>
        <begin position="21"/>
        <end position="43"/>
    </location>
</feature>
<dbReference type="GO" id="GO:0005886">
    <property type="term" value="C:plasma membrane"/>
    <property type="evidence" value="ECO:0007669"/>
    <property type="project" value="UniProtKB-SubCell"/>
</dbReference>
<protein>
    <submittedName>
        <fullName evidence="2">Integral membrane protein</fullName>
    </submittedName>
</protein>
<dbReference type="EMBL" id="CADCUE010000274">
    <property type="protein sequence ID" value="CAA9358887.1"/>
    <property type="molecule type" value="Genomic_DNA"/>
</dbReference>
<dbReference type="Pfam" id="PF12679">
    <property type="entry name" value="ABC2_membrane_2"/>
    <property type="match status" value="1"/>
</dbReference>
<feature type="non-terminal residue" evidence="2">
    <location>
        <position position="104"/>
    </location>
</feature>
<gene>
    <name evidence="2" type="ORF">AVDCRST_MAG16-2866</name>
</gene>
<evidence type="ECO:0000256" key="1">
    <source>
        <dbReference type="SAM" id="Phobius"/>
    </source>
</evidence>
<keyword evidence="1" id="KW-0812">Transmembrane</keyword>
<accession>A0A6J4MM35</accession>
<feature type="transmembrane region" description="Helical" evidence="1">
    <location>
        <begin position="49"/>
        <end position="70"/>
    </location>
</feature>
<reference evidence="2" key="1">
    <citation type="submission" date="2020-02" db="EMBL/GenBank/DDBJ databases">
        <authorList>
            <person name="Meier V. D."/>
        </authorList>
    </citation>
    <scope>NUCLEOTIDE SEQUENCE</scope>
    <source>
        <strain evidence="2">AVDCRST_MAG16</strain>
    </source>
</reference>
<sequence length="104" mass="10652">MRAVDPTVARLTAGSLLGRRRALLLLALPAVLLVLAGVARTLAGQDAQLSAFLLGSFALGTVVPLLGLLAGTGAIGPEIDDGSIVYLLSKPLSRHVMVVSKLLV</sequence>
<keyword evidence="1" id="KW-0472">Membrane</keyword>
<keyword evidence="1" id="KW-1133">Transmembrane helix</keyword>
<proteinExistence type="predicted"/>